<evidence type="ECO:0000313" key="2">
    <source>
        <dbReference type="EMBL" id="TLD98521.1"/>
    </source>
</evidence>
<comment type="caution">
    <text evidence="2">The sequence shown here is derived from an EMBL/GenBank/DDBJ whole genome shotgun (WGS) entry which is preliminary data.</text>
</comment>
<feature type="transmembrane region" description="Helical" evidence="1">
    <location>
        <begin position="12"/>
        <end position="29"/>
    </location>
</feature>
<dbReference type="Proteomes" id="UP000029707">
    <property type="component" value="Unassembled WGS sequence"/>
</dbReference>
<accession>A0A4U8TEP0</accession>
<dbReference type="AlphaFoldDB" id="A0A4U8TEP0"/>
<keyword evidence="3" id="KW-1185">Reference proteome</keyword>
<organism evidence="2 3">
    <name type="scientific">Helicobacter japonicus</name>
    <dbReference type="NCBI Taxonomy" id="425400"/>
    <lineage>
        <taxon>Bacteria</taxon>
        <taxon>Pseudomonadati</taxon>
        <taxon>Campylobacterota</taxon>
        <taxon>Epsilonproteobacteria</taxon>
        <taxon>Campylobacterales</taxon>
        <taxon>Helicobacteraceae</taxon>
        <taxon>Helicobacter</taxon>
    </lineage>
</organism>
<evidence type="ECO:0000256" key="1">
    <source>
        <dbReference type="SAM" id="Phobius"/>
    </source>
</evidence>
<dbReference type="OrthoDB" id="5356420at2"/>
<gene>
    <name evidence="2" type="ORF">LS65_009650</name>
</gene>
<evidence type="ECO:0000313" key="3">
    <source>
        <dbReference type="Proteomes" id="UP000029707"/>
    </source>
</evidence>
<keyword evidence="1" id="KW-0472">Membrane</keyword>
<protein>
    <submittedName>
        <fullName evidence="2">Uncharacterized protein</fullName>
    </submittedName>
</protein>
<reference evidence="2 3" key="1">
    <citation type="journal article" date="2014" name="Genome Announc.">
        <title>Draft genome sequences of eight enterohepatic helicobacter species isolated from both laboratory and wild rodents.</title>
        <authorList>
            <person name="Sheh A."/>
            <person name="Shen Z."/>
            <person name="Fox J.G."/>
        </authorList>
    </citation>
    <scope>NUCLEOTIDE SEQUENCE [LARGE SCALE GENOMIC DNA]</scope>
    <source>
        <strain evidence="2 3">MIT 01-6451</strain>
    </source>
</reference>
<dbReference type="EMBL" id="JRMQ02000037">
    <property type="protein sequence ID" value="TLD98521.1"/>
    <property type="molecule type" value="Genomic_DNA"/>
</dbReference>
<keyword evidence="1" id="KW-1133">Transmembrane helix</keyword>
<sequence length="150" mass="18132">MKKYFKFKKHILILLVLWIIYLIGIPLHYTPYALQPSYWEFKKMCELNNLPKNQEKYDKILSYFDKKLDNSIGKSGYKMEYSNRIDLGILIHYRNSNSKILKFDNIEKMYFRPEWKTYVPYISGNEGNMDFRIHFDDTIDCRNFVGEIDG</sequence>
<name>A0A4U8TEP0_9HELI</name>
<proteinExistence type="predicted"/>
<keyword evidence="1" id="KW-0812">Transmembrane</keyword>